<gene>
    <name evidence="1" type="ORF">SBAD_LOCUS2032</name>
</gene>
<reference evidence="3" key="1">
    <citation type="submission" date="2016-06" db="UniProtKB">
        <authorList>
            <consortium name="WormBaseParasite"/>
        </authorList>
    </citation>
    <scope>IDENTIFICATION</scope>
</reference>
<keyword evidence="2" id="KW-1185">Reference proteome</keyword>
<dbReference type="AlphaFoldDB" id="A0A183IEI8"/>
<sequence>PAGRSPSNLSKIVNAQNHSDPAPFYWSGFLAGEPVVGRGRRFHATFGGRCVDHMPTCDDSQ</sequence>
<dbReference type="Proteomes" id="UP000270296">
    <property type="component" value="Unassembled WGS sequence"/>
</dbReference>
<dbReference type="EMBL" id="UZAM01007056">
    <property type="protein sequence ID" value="VDO96287.1"/>
    <property type="molecule type" value="Genomic_DNA"/>
</dbReference>
<organism evidence="3">
    <name type="scientific">Soboliphyme baturini</name>
    <dbReference type="NCBI Taxonomy" id="241478"/>
    <lineage>
        <taxon>Eukaryota</taxon>
        <taxon>Metazoa</taxon>
        <taxon>Ecdysozoa</taxon>
        <taxon>Nematoda</taxon>
        <taxon>Enoplea</taxon>
        <taxon>Dorylaimia</taxon>
        <taxon>Dioctophymatida</taxon>
        <taxon>Dioctophymatoidea</taxon>
        <taxon>Soboliphymatidae</taxon>
        <taxon>Soboliphyme</taxon>
    </lineage>
</organism>
<protein>
    <submittedName>
        <fullName evidence="3">COesterase domain-containing protein</fullName>
    </submittedName>
</protein>
<reference evidence="1 2" key="2">
    <citation type="submission" date="2018-11" db="EMBL/GenBank/DDBJ databases">
        <authorList>
            <consortium name="Pathogen Informatics"/>
        </authorList>
    </citation>
    <scope>NUCLEOTIDE SEQUENCE [LARGE SCALE GENOMIC DNA]</scope>
</reference>
<proteinExistence type="predicted"/>
<evidence type="ECO:0000313" key="1">
    <source>
        <dbReference type="EMBL" id="VDO96287.1"/>
    </source>
</evidence>
<accession>A0A183IEI8</accession>
<name>A0A183IEI8_9BILA</name>
<dbReference type="WBParaSite" id="SBAD_0000213201-mRNA-1">
    <property type="protein sequence ID" value="SBAD_0000213201-mRNA-1"/>
    <property type="gene ID" value="SBAD_0000213201"/>
</dbReference>
<evidence type="ECO:0000313" key="3">
    <source>
        <dbReference type="WBParaSite" id="SBAD_0000213201-mRNA-1"/>
    </source>
</evidence>
<evidence type="ECO:0000313" key="2">
    <source>
        <dbReference type="Proteomes" id="UP000270296"/>
    </source>
</evidence>